<evidence type="ECO:0000313" key="2">
    <source>
        <dbReference type="Proteomes" id="UP000027265"/>
    </source>
</evidence>
<dbReference type="EMBL" id="KL197727">
    <property type="protein sequence ID" value="KDQ54721.1"/>
    <property type="molecule type" value="Genomic_DNA"/>
</dbReference>
<keyword evidence="2" id="KW-1185">Reference proteome</keyword>
<dbReference type="STRING" id="933084.A0A067PWK3"/>
<proteinExistence type="predicted"/>
<evidence type="ECO:0000313" key="1">
    <source>
        <dbReference type="EMBL" id="KDQ54721.1"/>
    </source>
</evidence>
<dbReference type="AlphaFoldDB" id="A0A067PWK3"/>
<dbReference type="InParanoid" id="A0A067PWK3"/>
<gene>
    <name evidence="1" type="ORF">JAAARDRAFT_196138</name>
</gene>
<dbReference type="OrthoDB" id="3341102at2759"/>
<dbReference type="Proteomes" id="UP000027265">
    <property type="component" value="Unassembled WGS sequence"/>
</dbReference>
<name>A0A067PWK3_9AGAM</name>
<organism evidence="1 2">
    <name type="scientific">Jaapia argillacea MUCL 33604</name>
    <dbReference type="NCBI Taxonomy" id="933084"/>
    <lineage>
        <taxon>Eukaryota</taxon>
        <taxon>Fungi</taxon>
        <taxon>Dikarya</taxon>
        <taxon>Basidiomycota</taxon>
        <taxon>Agaricomycotina</taxon>
        <taxon>Agaricomycetes</taxon>
        <taxon>Agaricomycetidae</taxon>
        <taxon>Jaapiales</taxon>
        <taxon>Jaapiaceae</taxon>
        <taxon>Jaapia</taxon>
    </lineage>
</organism>
<reference evidence="2" key="1">
    <citation type="journal article" date="2014" name="Proc. Natl. Acad. Sci. U.S.A.">
        <title>Extensive sampling of basidiomycete genomes demonstrates inadequacy of the white-rot/brown-rot paradigm for wood decay fungi.</title>
        <authorList>
            <person name="Riley R."/>
            <person name="Salamov A.A."/>
            <person name="Brown D.W."/>
            <person name="Nagy L.G."/>
            <person name="Floudas D."/>
            <person name="Held B.W."/>
            <person name="Levasseur A."/>
            <person name="Lombard V."/>
            <person name="Morin E."/>
            <person name="Otillar R."/>
            <person name="Lindquist E.A."/>
            <person name="Sun H."/>
            <person name="LaButti K.M."/>
            <person name="Schmutz J."/>
            <person name="Jabbour D."/>
            <person name="Luo H."/>
            <person name="Baker S.E."/>
            <person name="Pisabarro A.G."/>
            <person name="Walton J.D."/>
            <person name="Blanchette R.A."/>
            <person name="Henrissat B."/>
            <person name="Martin F."/>
            <person name="Cullen D."/>
            <person name="Hibbett D.S."/>
            <person name="Grigoriev I.V."/>
        </authorList>
    </citation>
    <scope>NUCLEOTIDE SEQUENCE [LARGE SCALE GENOMIC DNA]</scope>
    <source>
        <strain evidence="2">MUCL 33604</strain>
    </source>
</reference>
<protein>
    <submittedName>
        <fullName evidence="1">Uncharacterized protein</fullName>
    </submittedName>
</protein>
<accession>A0A067PWK3</accession>
<sequence>MNWYDIPGKLVINADQTGVYVILSNNKTYENKGAKQVDITGKDEKHTYTLMVATSCAGDILPMQQVWSGKTLGSLPLKTSPMYNDVIECGFQFAFASSVKQTSHFLTLKNMKEWMEKIYALYVKQIIADDPSLQVDPKPAGGSQPEVNSEARLLPCPYL</sequence>
<dbReference type="HOGENOM" id="CLU_046752_0_1_1"/>